<sequence>MKGTNLVKTFIGFAVGPLGAAIINFLTIPIITWLISPEEFGKTSLFLIMQALATAFIFLGMDHAYVREYNNQLNKKELLFNCAIFPLIFSVLICVCLIMFSELFTSLIFTGQSESIIVLFAIWLPFITIERFLLLSIRMEEKGFLYSLFNILIKFMIMLFTLFFLLFWDRNYLVVITANVLGQIISDIVLMVYCRNKLELKFQYLKKKLLKKIIKFGLPFIPTAVIMWLLNSTDRMVLEKFSSYDELGVYFAALKVIGVLTIFQSIFSTFWLPIAYKWKKEKVDNREFDKISHYIGFIMSFVFIAILLLKEVFVIILSDKYSEVLYIIPFLLFYPIMYTLGEITGLGISFARKTYYNIWISIVLALLNLVLNLLLVPHFAAIGASIALGITYISYFWFRTLISRKLWYKFDLRYYFTLTSILIVVAVGNVTIKNYIFLFNSMALILLFIFNRKIVANIYMEVKMSILKKGI</sequence>
<evidence type="ECO:0000256" key="3">
    <source>
        <dbReference type="ARBA" id="ARBA00022692"/>
    </source>
</evidence>
<protein>
    <submittedName>
        <fullName evidence="6">Uncharacterized protein</fullName>
    </submittedName>
</protein>
<dbReference type="InterPro" id="IPR002797">
    <property type="entry name" value="Polysacc_synth"/>
</dbReference>
<dbReference type="Proteomes" id="UP000225997">
    <property type="component" value="Unassembled WGS sequence"/>
</dbReference>
<dbReference type="GO" id="GO:0005886">
    <property type="term" value="C:plasma membrane"/>
    <property type="evidence" value="ECO:0007669"/>
    <property type="project" value="UniProtKB-SubCell"/>
</dbReference>
<comment type="subcellular location">
    <subcellularLocation>
        <location evidence="1">Cell membrane</location>
        <topology evidence="1">Multi-pass membrane protein</topology>
    </subcellularLocation>
</comment>
<name>A0A2B5XY60_9BACI</name>
<evidence type="ECO:0000256" key="5">
    <source>
        <dbReference type="ARBA" id="ARBA00023136"/>
    </source>
</evidence>
<evidence type="ECO:0000256" key="4">
    <source>
        <dbReference type="ARBA" id="ARBA00022989"/>
    </source>
</evidence>
<comment type="caution">
    <text evidence="6">The sequence shown here is derived from an EMBL/GenBank/DDBJ whole genome shotgun (WGS) entry which is preliminary data.</text>
</comment>
<keyword evidence="3" id="KW-0812">Transmembrane</keyword>
<dbReference type="EMBL" id="NUSQ01000034">
    <property type="protein sequence ID" value="PHD71896.1"/>
    <property type="molecule type" value="Genomic_DNA"/>
</dbReference>
<accession>A0A2B5XY60</accession>
<reference evidence="6 7" key="1">
    <citation type="submission" date="2017-09" db="EMBL/GenBank/DDBJ databases">
        <title>Large-scale bioinformatics analysis of Bacillus genomes uncovers conserved roles of natural products in bacterial physiology.</title>
        <authorList>
            <consortium name="Agbiome Team Llc"/>
            <person name="Bleich R.M."/>
            <person name="Grubbs K.J."/>
            <person name="Santa Maria K.C."/>
            <person name="Allen S.E."/>
            <person name="Farag S."/>
            <person name="Shank E.A."/>
            <person name="Bowers A."/>
        </authorList>
    </citation>
    <scope>NUCLEOTIDE SEQUENCE [LARGE SCALE GENOMIC DNA]</scope>
    <source>
        <strain evidence="6 7">AFS044250</strain>
    </source>
</reference>
<evidence type="ECO:0000256" key="1">
    <source>
        <dbReference type="ARBA" id="ARBA00004651"/>
    </source>
</evidence>
<proteinExistence type="predicted"/>
<dbReference type="PANTHER" id="PTHR30250">
    <property type="entry name" value="PST FAMILY PREDICTED COLANIC ACID TRANSPORTER"/>
    <property type="match status" value="1"/>
</dbReference>
<organism evidence="6 7">
    <name type="scientific">Bacillus toyonensis</name>
    <dbReference type="NCBI Taxonomy" id="155322"/>
    <lineage>
        <taxon>Bacteria</taxon>
        <taxon>Bacillati</taxon>
        <taxon>Bacillota</taxon>
        <taxon>Bacilli</taxon>
        <taxon>Bacillales</taxon>
        <taxon>Bacillaceae</taxon>
        <taxon>Bacillus</taxon>
        <taxon>Bacillus cereus group</taxon>
    </lineage>
</organism>
<gene>
    <name evidence="6" type="ORF">COF40_07410</name>
</gene>
<evidence type="ECO:0000313" key="7">
    <source>
        <dbReference type="Proteomes" id="UP000225997"/>
    </source>
</evidence>
<evidence type="ECO:0000256" key="2">
    <source>
        <dbReference type="ARBA" id="ARBA00022475"/>
    </source>
</evidence>
<keyword evidence="2" id="KW-1003">Cell membrane</keyword>
<dbReference type="InterPro" id="IPR050833">
    <property type="entry name" value="Poly_Biosynth_Transport"/>
</dbReference>
<keyword evidence="5" id="KW-0472">Membrane</keyword>
<dbReference type="AlphaFoldDB" id="A0A2B5XY60"/>
<dbReference type="PANTHER" id="PTHR30250:SF11">
    <property type="entry name" value="O-ANTIGEN TRANSPORTER-RELATED"/>
    <property type="match status" value="1"/>
</dbReference>
<dbReference type="Pfam" id="PF01943">
    <property type="entry name" value="Polysacc_synt"/>
    <property type="match status" value="1"/>
</dbReference>
<evidence type="ECO:0000313" key="6">
    <source>
        <dbReference type="EMBL" id="PHD71896.1"/>
    </source>
</evidence>
<keyword evidence="4" id="KW-1133">Transmembrane helix</keyword>
<dbReference type="RefSeq" id="WP_100063024.1">
    <property type="nucleotide sequence ID" value="NZ_NUSQ01000034.1"/>
</dbReference>